<evidence type="ECO:0000313" key="3">
    <source>
        <dbReference type="Proteomes" id="UP001597479"/>
    </source>
</evidence>
<evidence type="ECO:0008006" key="4">
    <source>
        <dbReference type="Google" id="ProtNLM"/>
    </source>
</evidence>
<evidence type="ECO:0000256" key="1">
    <source>
        <dbReference type="SAM" id="Phobius"/>
    </source>
</evidence>
<feature type="transmembrane region" description="Helical" evidence="1">
    <location>
        <begin position="187"/>
        <end position="208"/>
    </location>
</feature>
<feature type="transmembrane region" description="Helical" evidence="1">
    <location>
        <begin position="25"/>
        <end position="46"/>
    </location>
</feature>
<protein>
    <recommendedName>
        <fullName evidence="4">DUF1648 domain-containing protein</fullName>
    </recommendedName>
</protein>
<feature type="transmembrane region" description="Helical" evidence="1">
    <location>
        <begin position="148"/>
        <end position="167"/>
    </location>
</feature>
<dbReference type="EMBL" id="JBHUOG010000001">
    <property type="protein sequence ID" value="MFD2792857.1"/>
    <property type="molecule type" value="Genomic_DNA"/>
</dbReference>
<keyword evidence="1" id="KW-1133">Transmembrane helix</keyword>
<organism evidence="2 3">
    <name type="scientific">Promicromonospora vindobonensis</name>
    <dbReference type="NCBI Taxonomy" id="195748"/>
    <lineage>
        <taxon>Bacteria</taxon>
        <taxon>Bacillati</taxon>
        <taxon>Actinomycetota</taxon>
        <taxon>Actinomycetes</taxon>
        <taxon>Micrococcales</taxon>
        <taxon>Promicromonosporaceae</taxon>
        <taxon>Promicromonospora</taxon>
    </lineage>
</organism>
<keyword evidence="1" id="KW-0472">Membrane</keyword>
<name>A0ABW5VML6_9MICO</name>
<feature type="transmembrane region" description="Helical" evidence="1">
    <location>
        <begin position="115"/>
        <end position="136"/>
    </location>
</feature>
<comment type="caution">
    <text evidence="2">The sequence shown here is derived from an EMBL/GenBank/DDBJ whole genome shotgun (WGS) entry which is preliminary data.</text>
</comment>
<sequence length="242" mass="24802">MTATGSTEVSPHENPPPPPWVMIPWPGAAVALVAVAIMIVASVVAWPEMAVEIVTREADGRHGESVAHRAVTAAAAPSALLGLTVLFSVVLRADHELLKRTPVGLDRSPERARRVLSWTLMGLSVVLVVLHLGLLSLHTGDAYPLENAVAAAGGLLLACLGVAAPLFAPGGSYTGGLERFRAAQGRLYRGAGIALVLAGIATAVAAAFDPWVAMGIAVVSVGAVFVVVGLVAAIRAARKPSE</sequence>
<gene>
    <name evidence="2" type="ORF">ACFS27_04765</name>
</gene>
<dbReference type="RefSeq" id="WP_377180698.1">
    <property type="nucleotide sequence ID" value="NZ_JBHUOG010000001.1"/>
</dbReference>
<feature type="transmembrane region" description="Helical" evidence="1">
    <location>
        <begin position="214"/>
        <end position="234"/>
    </location>
</feature>
<evidence type="ECO:0000313" key="2">
    <source>
        <dbReference type="EMBL" id="MFD2792857.1"/>
    </source>
</evidence>
<accession>A0ABW5VML6</accession>
<reference evidence="3" key="1">
    <citation type="journal article" date="2019" name="Int. J. Syst. Evol. Microbiol.">
        <title>The Global Catalogue of Microorganisms (GCM) 10K type strain sequencing project: providing services to taxonomists for standard genome sequencing and annotation.</title>
        <authorList>
            <consortium name="The Broad Institute Genomics Platform"/>
            <consortium name="The Broad Institute Genome Sequencing Center for Infectious Disease"/>
            <person name="Wu L."/>
            <person name="Ma J."/>
        </authorList>
    </citation>
    <scope>NUCLEOTIDE SEQUENCE [LARGE SCALE GENOMIC DNA]</scope>
    <source>
        <strain evidence="3">CCM 7044</strain>
    </source>
</reference>
<keyword evidence="1" id="KW-0812">Transmembrane</keyword>
<keyword evidence="3" id="KW-1185">Reference proteome</keyword>
<dbReference type="Proteomes" id="UP001597479">
    <property type="component" value="Unassembled WGS sequence"/>
</dbReference>
<proteinExistence type="predicted"/>